<evidence type="ECO:0000313" key="4">
    <source>
        <dbReference type="Proteomes" id="UP000019116"/>
    </source>
</evidence>
<dbReference type="SUPFAM" id="SSF81383">
    <property type="entry name" value="F-box domain"/>
    <property type="match status" value="1"/>
</dbReference>
<dbReference type="InterPro" id="IPR056594">
    <property type="entry name" value="AT5G49610-like_b-prop"/>
</dbReference>
<dbReference type="Gramene" id="TraesCS1D02G448100.2">
    <property type="protein sequence ID" value="TraesCS1D02G448100.2"/>
    <property type="gene ID" value="TraesCS1D02G448100"/>
</dbReference>
<dbReference type="Gramene" id="TraesSYM1D03G00582970.1">
    <property type="protein sequence ID" value="TraesSYM1D03G00582970.1"/>
    <property type="gene ID" value="TraesSYM1D03G00582970"/>
</dbReference>
<dbReference type="Gramene" id="TraesLDM1D03G00577850.1">
    <property type="protein sequence ID" value="TraesLDM1D03G00577850.1"/>
    <property type="gene ID" value="TraesLDM1D03G00577850"/>
</dbReference>
<protein>
    <recommendedName>
        <fullName evidence="2">F-box protein AT5G49610-like beta-propeller domain-containing protein</fullName>
    </recommendedName>
</protein>
<keyword evidence="4" id="KW-1185">Reference proteome</keyword>
<dbReference type="Gramene" id="TraesNOR1D03G00583430.2">
    <property type="protein sequence ID" value="TraesNOR1D03G00583430.2"/>
    <property type="gene ID" value="TraesNOR1D03G00583430"/>
</dbReference>
<accession>A0A3B6A3M7</accession>
<organism evidence="3">
    <name type="scientific">Triticum aestivum</name>
    <name type="common">Wheat</name>
    <dbReference type="NCBI Taxonomy" id="4565"/>
    <lineage>
        <taxon>Eukaryota</taxon>
        <taxon>Viridiplantae</taxon>
        <taxon>Streptophyta</taxon>
        <taxon>Embryophyta</taxon>
        <taxon>Tracheophyta</taxon>
        <taxon>Spermatophyta</taxon>
        <taxon>Magnoliopsida</taxon>
        <taxon>Liliopsida</taxon>
        <taxon>Poales</taxon>
        <taxon>Poaceae</taxon>
        <taxon>BOP clade</taxon>
        <taxon>Pooideae</taxon>
        <taxon>Triticodae</taxon>
        <taxon>Triticeae</taxon>
        <taxon>Triticinae</taxon>
        <taxon>Triticum</taxon>
    </lineage>
</organism>
<dbReference type="Pfam" id="PF23635">
    <property type="entry name" value="Beta-prop_AT5G49610-like"/>
    <property type="match status" value="1"/>
</dbReference>
<dbReference type="Gramene" id="TraesJUL1D03G00578470.2">
    <property type="protein sequence ID" value="TraesJUL1D03G00578470.2"/>
    <property type="gene ID" value="TraesJUL1D03G00578470"/>
</dbReference>
<dbReference type="Gramene" id="TraesSTA1D03G00574790.1">
    <property type="protein sequence ID" value="TraesSTA1D03G00574790.1"/>
    <property type="gene ID" value="TraesSTA1D03G00574790"/>
</dbReference>
<reference evidence="3" key="2">
    <citation type="submission" date="2018-10" db="UniProtKB">
        <authorList>
            <consortium name="EnsemblPlants"/>
        </authorList>
    </citation>
    <scope>IDENTIFICATION</scope>
</reference>
<dbReference type="InterPro" id="IPR036047">
    <property type="entry name" value="F-box-like_dom_sf"/>
</dbReference>
<dbReference type="STRING" id="4565.A0A3B6A3M7"/>
<sequence length="483" mass="53293">MASFTAGLSSAAPPRHAPRTTIQLLLMEPSETSPAVTTLDSLKDDNIEDILLRLPSPASLARAALASRRWRGIASSPRFLRRFRELHPWSSVLGLFVTHADLDQLPIFHPAAAVRSDADLAAAARRADFLLTRLEHDPAWRLRDFRNGRLLLCRGDSLSVYDPVSVSHRHVAVPRPRNEALPEPEYISDCLLDLDGHGDGECGAPCFRVVTVQRERDGQRMRAMEYGSRAAGWRVHPWVDVDGIGIGIDVPAKRMRRPMHAAAAGLIFWKYDMNSSLLLDTSTMAFSIVPLPVPRTRVYAIGDTDAGACCLLNIVGATMLQVWLLKKKNGVGGGRAWELEKQSQIGELANLNRRFSVHMVSAGLAIVYCVSSKYSHIVIDLKDLSLKDKFRCHRCMAFPFQMPWPPAGLVATPTCERSTPQPYACKALTAAASQHEAPSSSRKRTSNDEMASGKETMEPCISTASFKNESPEKKFCYEIGPPS</sequence>
<reference evidence="3" key="1">
    <citation type="submission" date="2018-08" db="EMBL/GenBank/DDBJ databases">
        <authorList>
            <person name="Rossello M."/>
        </authorList>
    </citation>
    <scope>NUCLEOTIDE SEQUENCE [LARGE SCALE GENOMIC DNA]</scope>
    <source>
        <strain evidence="3">cv. Chinese Spring</strain>
    </source>
</reference>
<dbReference type="Proteomes" id="UP000019116">
    <property type="component" value="Chromosome 1D"/>
</dbReference>
<evidence type="ECO:0000259" key="2">
    <source>
        <dbReference type="Pfam" id="PF23635"/>
    </source>
</evidence>
<dbReference type="PANTHER" id="PTHR33207">
    <property type="entry name" value="F-BOX DOMAIN CONTAINING PROTEIN-RELATED"/>
    <property type="match status" value="1"/>
</dbReference>
<evidence type="ECO:0000313" key="3">
    <source>
        <dbReference type="EnsemblPlants" id="TraesCS1D02G448100.2"/>
    </source>
</evidence>
<dbReference type="Gramene" id="TraesLDM1D03G00577850.2">
    <property type="protein sequence ID" value="TraesLDM1D03G00577850.2"/>
    <property type="gene ID" value="TraesLDM1D03G00577850"/>
</dbReference>
<dbReference type="Gramene" id="TraesARI1D03G00582000.1">
    <property type="protein sequence ID" value="TraesARI1D03G00582000.1"/>
    <property type="gene ID" value="TraesARI1D03G00582000"/>
</dbReference>
<feature type="compositionally biased region" description="Basic and acidic residues" evidence="1">
    <location>
        <begin position="445"/>
        <end position="457"/>
    </location>
</feature>
<dbReference type="AlphaFoldDB" id="A0A3B6A3M7"/>
<dbReference type="OrthoDB" id="10371233at2759"/>
<proteinExistence type="predicted"/>
<name>A0A3B6A3M7_WHEAT</name>
<evidence type="ECO:0000256" key="1">
    <source>
        <dbReference type="SAM" id="MobiDB-lite"/>
    </source>
</evidence>
<dbReference type="Gramene" id="TraesJUL1D03G00578470.3">
    <property type="protein sequence ID" value="TraesJUL1D03G00578470.3"/>
    <property type="gene ID" value="TraesJUL1D03G00578470"/>
</dbReference>
<feature type="region of interest" description="Disordered" evidence="1">
    <location>
        <begin position="434"/>
        <end position="466"/>
    </location>
</feature>
<feature type="domain" description="F-box protein AT5G49610-like beta-propeller" evidence="2">
    <location>
        <begin position="142"/>
        <end position="341"/>
    </location>
</feature>
<dbReference type="Gramene" id="TraesMAC1D03G00575010.1">
    <property type="protein sequence ID" value="TraesMAC1D03G00575010.1"/>
    <property type="gene ID" value="TraesMAC1D03G00575010"/>
</dbReference>
<dbReference type="EnsemblPlants" id="TraesCS1D02G448100.2">
    <property type="protein sequence ID" value="TraesCS1D02G448100.2"/>
    <property type="gene ID" value="TraesCS1D02G448100"/>
</dbReference>
<dbReference type="Gramene" id="TraesLAC1D03G00579470.1">
    <property type="protein sequence ID" value="TraesLAC1D03G00579470.1"/>
    <property type="gene ID" value="TraesLAC1D03G00579470"/>
</dbReference>
<dbReference type="Gramene" id="TraesCS1D03G1031400.2">
    <property type="protein sequence ID" value="TraesCS1D03G1031400.2.CDS"/>
    <property type="gene ID" value="TraesCS1D03G1031400"/>
</dbReference>